<feature type="domain" description="Amine oxidase" evidence="6">
    <location>
        <begin position="11"/>
        <end position="481"/>
    </location>
</feature>
<dbReference type="PANTHER" id="PTHR43734">
    <property type="entry name" value="PHYTOENE DESATURASE"/>
    <property type="match status" value="1"/>
</dbReference>
<gene>
    <name evidence="7" type="ORF">PEPS_03600</name>
</gene>
<evidence type="ECO:0000256" key="1">
    <source>
        <dbReference type="ARBA" id="ARBA00004829"/>
    </source>
</evidence>
<dbReference type="RefSeq" id="WP_338397482.1">
    <property type="nucleotide sequence ID" value="NZ_AP025292.1"/>
</dbReference>
<name>A0ABM7VB02_9BACT</name>
<comment type="pathway">
    <text evidence="1 5">Carotenoid biosynthesis.</text>
</comment>
<evidence type="ECO:0000313" key="8">
    <source>
        <dbReference type="Proteomes" id="UP001354989"/>
    </source>
</evidence>
<evidence type="ECO:0000313" key="7">
    <source>
        <dbReference type="EMBL" id="BDC98079.1"/>
    </source>
</evidence>
<dbReference type="SUPFAM" id="SSF51905">
    <property type="entry name" value="FAD/NAD(P)-binding domain"/>
    <property type="match status" value="1"/>
</dbReference>
<evidence type="ECO:0000256" key="4">
    <source>
        <dbReference type="ARBA" id="ARBA00023002"/>
    </source>
</evidence>
<keyword evidence="8" id="KW-1185">Reference proteome</keyword>
<evidence type="ECO:0000256" key="5">
    <source>
        <dbReference type="RuleBase" id="RU362075"/>
    </source>
</evidence>
<evidence type="ECO:0000256" key="2">
    <source>
        <dbReference type="ARBA" id="ARBA00006046"/>
    </source>
</evidence>
<keyword evidence="4 5" id="KW-0560">Oxidoreductase</keyword>
<comment type="similarity">
    <text evidence="2 5">Belongs to the carotenoid/retinoid oxidoreductase family.</text>
</comment>
<evidence type="ECO:0000259" key="6">
    <source>
        <dbReference type="Pfam" id="PF01593"/>
    </source>
</evidence>
<dbReference type="NCBIfam" id="TIGR02734">
    <property type="entry name" value="crtI_fam"/>
    <property type="match status" value="1"/>
</dbReference>
<proteinExistence type="inferred from homology"/>
<organism evidence="7 8">
    <name type="scientific">Persicobacter psychrovividus</name>
    <dbReference type="NCBI Taxonomy" id="387638"/>
    <lineage>
        <taxon>Bacteria</taxon>
        <taxon>Pseudomonadati</taxon>
        <taxon>Bacteroidota</taxon>
        <taxon>Cytophagia</taxon>
        <taxon>Cytophagales</taxon>
        <taxon>Persicobacteraceae</taxon>
        <taxon>Persicobacter</taxon>
    </lineage>
</organism>
<dbReference type="InterPro" id="IPR054840">
    <property type="entry name" value="hydcarot_desat_CrtD"/>
</dbReference>
<accession>A0ABM7VB02</accession>
<dbReference type="InterPro" id="IPR014105">
    <property type="entry name" value="Carotenoid/retinoid_OxRdtase"/>
</dbReference>
<keyword evidence="3 5" id="KW-0125">Carotenoid biosynthesis</keyword>
<dbReference type="InterPro" id="IPR036188">
    <property type="entry name" value="FAD/NAD-bd_sf"/>
</dbReference>
<dbReference type="EMBL" id="AP025292">
    <property type="protein sequence ID" value="BDC98079.1"/>
    <property type="molecule type" value="Genomic_DNA"/>
</dbReference>
<dbReference type="InterPro" id="IPR002937">
    <property type="entry name" value="Amino_oxidase"/>
</dbReference>
<sequence>MKKVGIIGAGIAGLSVAIRSAIDGNDVHVYESNDYPGGKLSEIRLGNYRFDAGPSLFTLPELVDDLFKLAGEKPSDHFQYDRLEKLCRYFYEDGLQLTAFADPQAFGKEITDKLHIPSDRLLKGLAKSAQLYDLLADLFMYKSIHRASTFLSKKALCAYPNMHKLNFLKTMHEANIALYKHPALVQLFDRYATYNGSDPYQTPATMNIIPHLEYHLGAYAPKGGMISITQSLFELAQRKGVHFHFKQKVTQIIVQQKKAIGIVSNDERHFFDQVISNMDVVNTYQKLLPQIPAPERLLKQPKSSSALIFYWGINRSFEELDVHNIFFSKNYKEEFNHIFHQKKTYADPTIYVNISSKYTPGDAPIGSENWFTMINVPHNEGQDWNQLIYEARNNIIDKLSRLLQTDIRPHIVEEDYLDPRRIEARTSSFGGALYGNSSNNKFSAFLRHANYSSKIKNLYFCGGSVHPGGGIPLSILSGKLAHEFMSE</sequence>
<reference evidence="7 8" key="1">
    <citation type="submission" date="2021-12" db="EMBL/GenBank/DDBJ databases">
        <title>Genome sequencing of bacteria with rrn-lacking chromosome and rrn-plasmid.</title>
        <authorList>
            <person name="Anda M."/>
            <person name="Iwasaki W."/>
        </authorList>
    </citation>
    <scope>NUCLEOTIDE SEQUENCE [LARGE SCALE GENOMIC DNA]</scope>
    <source>
        <strain evidence="7 8">NBRC 101262</strain>
    </source>
</reference>
<dbReference type="Pfam" id="PF01593">
    <property type="entry name" value="Amino_oxidase"/>
    <property type="match status" value="1"/>
</dbReference>
<evidence type="ECO:0000256" key="3">
    <source>
        <dbReference type="ARBA" id="ARBA00022746"/>
    </source>
</evidence>
<dbReference type="Gene3D" id="3.50.50.60">
    <property type="entry name" value="FAD/NAD(P)-binding domain"/>
    <property type="match status" value="2"/>
</dbReference>
<dbReference type="Proteomes" id="UP001354989">
    <property type="component" value="Chromosome"/>
</dbReference>
<dbReference type="NCBIfam" id="NF042421">
    <property type="entry name" value="hydcarot_desat_CrtD"/>
    <property type="match status" value="1"/>
</dbReference>
<protein>
    <submittedName>
        <fullName evidence="7">Phytoene desaturase</fullName>
    </submittedName>
</protein>
<dbReference type="PANTHER" id="PTHR43734:SF7">
    <property type="entry name" value="4,4'-DIAPONEUROSPORENE OXYGENASE"/>
    <property type="match status" value="1"/>
</dbReference>